<dbReference type="Proteomes" id="UP001500920">
    <property type="component" value="Unassembled WGS sequence"/>
</dbReference>
<dbReference type="InterPro" id="IPR008731">
    <property type="entry name" value="PTS_EIN"/>
</dbReference>
<sequence>MSEILKGIGASDGVAIAPVYSLEEPDLSFDDKSIEAGQEDAEVEKFKAAFNQSKVEITKIRNHAEQTVGPEHAAIFDAHLLVLDDPEFLGPIEAHIRNDQKSAPQALLETRDQFVAIFDGMDDEYMKERAADIKDVSKRALANMLGRELPSPSKIDTPVVIVAEDLTPSDTAQLDKNFVKGFVTNVGGRTSHSAIMSRSLEIPAVVGTKNITERAQVGDDIIVDGSAGEVILNPSEEEVLVYKDKEARVAEEKVELQKLVDEPSKTMDGVTVELAANIGTPDDLSGVKSNGAEAIGLYRTEFLYMGRNELPTEEEQYEAYSEVLKEMDGKPVVVRTLDIGGDKELPYLDLPNEMNPFLGFRAIRMTLDNQELFRTQLRALLRASQHGDLKIMFPMIATIDEFNRAKALLIEEKDKLVEEGEKVKEDIEVGIMIEIPSAAIIADQFAEVVDFFSIGTNDLIQYTMAADRMNESVSYLYQPYHPALLRLIKMVIDAAHKEGKWAGMCGEMAGDAHAIPLLLGLGLDEFSMSASSVLKARKQISGLKKTDMERLAARAVECKDTDEVLALVEEYVGRV</sequence>
<dbReference type="NCBIfam" id="TIGR01417">
    <property type="entry name" value="PTS_I_fam"/>
    <property type="match status" value="1"/>
</dbReference>
<evidence type="ECO:0000313" key="21">
    <source>
        <dbReference type="EMBL" id="GAA3718003.1"/>
    </source>
</evidence>
<comment type="cofactor">
    <cofactor evidence="2 17">
        <name>Mg(2+)</name>
        <dbReference type="ChEBI" id="CHEBI:18420"/>
    </cofactor>
</comment>
<name>A0ABP7EGE3_9STAP</name>
<dbReference type="InterPro" id="IPR024692">
    <property type="entry name" value="PTS_EI"/>
</dbReference>
<dbReference type="PANTHER" id="PTHR46244">
    <property type="entry name" value="PHOSPHOENOLPYRUVATE-PROTEIN PHOSPHOTRANSFERASE"/>
    <property type="match status" value="1"/>
</dbReference>
<evidence type="ECO:0000256" key="7">
    <source>
        <dbReference type="ARBA" id="ARBA00016544"/>
    </source>
</evidence>
<keyword evidence="13 17" id="KW-0479">Metal-binding</keyword>
<protein>
    <recommendedName>
        <fullName evidence="7 17">Phosphoenolpyruvate-protein phosphotransferase</fullName>
        <ecNumber evidence="6 17">2.7.3.9</ecNumber>
    </recommendedName>
    <alternativeName>
        <fullName evidence="16 17">Phosphotransferase system, enzyme I</fullName>
    </alternativeName>
</protein>
<dbReference type="InterPro" id="IPR040442">
    <property type="entry name" value="Pyrv_kinase-like_dom_sf"/>
</dbReference>
<dbReference type="Gene3D" id="3.20.20.60">
    <property type="entry name" value="Phosphoenolpyruvate-binding domains"/>
    <property type="match status" value="1"/>
</dbReference>
<dbReference type="PROSITE" id="PS00742">
    <property type="entry name" value="PEP_ENZYMES_2"/>
    <property type="match status" value="1"/>
</dbReference>
<feature type="domain" description="PEP-utilising enzyme C-terminal" evidence="19">
    <location>
        <begin position="255"/>
        <end position="542"/>
    </location>
</feature>
<evidence type="ECO:0000256" key="8">
    <source>
        <dbReference type="ARBA" id="ARBA00022448"/>
    </source>
</evidence>
<dbReference type="InterPro" id="IPR006318">
    <property type="entry name" value="PTS_EI-like"/>
</dbReference>
<comment type="caution">
    <text evidence="21">The sequence shown here is derived from an EMBL/GenBank/DDBJ whole genome shotgun (WGS) entry which is preliminary data.</text>
</comment>
<comment type="similarity">
    <text evidence="5 17">Belongs to the PEP-utilizing enzyme family.</text>
</comment>
<feature type="domain" description="PEP-utilising enzyme mobile" evidence="18">
    <location>
        <begin position="156"/>
        <end position="228"/>
    </location>
</feature>
<dbReference type="InterPro" id="IPR015813">
    <property type="entry name" value="Pyrv/PenolPyrv_kinase-like_dom"/>
</dbReference>
<dbReference type="InterPro" id="IPR023151">
    <property type="entry name" value="PEP_util_CS"/>
</dbReference>
<gene>
    <name evidence="21" type="primary">ptsP</name>
    <name evidence="21" type="ORF">GCM10022378_05280</name>
</gene>
<evidence type="ECO:0000259" key="20">
    <source>
        <dbReference type="Pfam" id="PF05524"/>
    </source>
</evidence>
<dbReference type="SUPFAM" id="SSF51621">
    <property type="entry name" value="Phosphoenolpyruvate/pyruvate domain"/>
    <property type="match status" value="1"/>
</dbReference>
<comment type="function">
    <text evidence="3 17">General (non sugar-specific) component of the phosphoenolpyruvate-dependent sugar phosphotransferase system (sugar PTS). This major carbohydrate active-transport system catalyzes the phosphorylation of incoming sugar substrates concomitantly with their translocation across the cell membrane. Enzyme I transfers the phosphoryl group from phosphoenolpyruvate (PEP) to the phosphoryl carrier protein (HPr).</text>
</comment>
<evidence type="ECO:0000259" key="19">
    <source>
        <dbReference type="Pfam" id="PF02896"/>
    </source>
</evidence>
<keyword evidence="10 17" id="KW-0762">Sugar transport</keyword>
<evidence type="ECO:0000256" key="2">
    <source>
        <dbReference type="ARBA" id="ARBA00001946"/>
    </source>
</evidence>
<keyword evidence="12 17" id="KW-0598">Phosphotransferase system</keyword>
<dbReference type="InterPro" id="IPR018274">
    <property type="entry name" value="PEP_util_AS"/>
</dbReference>
<evidence type="ECO:0000256" key="9">
    <source>
        <dbReference type="ARBA" id="ARBA00022490"/>
    </source>
</evidence>
<proteinExistence type="inferred from homology"/>
<evidence type="ECO:0000256" key="5">
    <source>
        <dbReference type="ARBA" id="ARBA00007837"/>
    </source>
</evidence>
<dbReference type="InterPro" id="IPR000121">
    <property type="entry name" value="PEP_util_C"/>
</dbReference>
<evidence type="ECO:0000256" key="16">
    <source>
        <dbReference type="ARBA" id="ARBA00033235"/>
    </source>
</evidence>
<dbReference type="EMBL" id="BAABCK010000013">
    <property type="protein sequence ID" value="GAA3718003.1"/>
    <property type="molecule type" value="Genomic_DNA"/>
</dbReference>
<evidence type="ECO:0000256" key="11">
    <source>
        <dbReference type="ARBA" id="ARBA00022679"/>
    </source>
</evidence>
<evidence type="ECO:0000256" key="12">
    <source>
        <dbReference type="ARBA" id="ARBA00022683"/>
    </source>
</evidence>
<dbReference type="PANTHER" id="PTHR46244:SF3">
    <property type="entry name" value="PHOSPHOENOLPYRUVATE-PROTEIN PHOSPHOTRANSFERASE"/>
    <property type="match status" value="1"/>
</dbReference>
<dbReference type="PRINTS" id="PR01736">
    <property type="entry name" value="PHPHTRNFRASE"/>
</dbReference>
<evidence type="ECO:0000256" key="13">
    <source>
        <dbReference type="ARBA" id="ARBA00022723"/>
    </source>
</evidence>
<dbReference type="PROSITE" id="PS00370">
    <property type="entry name" value="PEP_ENZYMES_PHOS_SITE"/>
    <property type="match status" value="1"/>
</dbReference>
<evidence type="ECO:0000256" key="17">
    <source>
        <dbReference type="PIRNR" id="PIRNR000732"/>
    </source>
</evidence>
<dbReference type="InterPro" id="IPR036637">
    <property type="entry name" value="Phosphohistidine_dom_sf"/>
</dbReference>
<comment type="catalytic activity">
    <reaction evidence="1 17">
        <text>L-histidyl-[protein] + phosphoenolpyruvate = N(pros)-phospho-L-histidyl-[protein] + pyruvate</text>
        <dbReference type="Rhea" id="RHEA:23880"/>
        <dbReference type="Rhea" id="RHEA-COMP:9745"/>
        <dbReference type="Rhea" id="RHEA-COMP:9746"/>
        <dbReference type="ChEBI" id="CHEBI:15361"/>
        <dbReference type="ChEBI" id="CHEBI:29979"/>
        <dbReference type="ChEBI" id="CHEBI:58702"/>
        <dbReference type="ChEBI" id="CHEBI:64837"/>
        <dbReference type="EC" id="2.7.3.9"/>
    </reaction>
</comment>
<accession>A0ABP7EGE3</accession>
<keyword evidence="11 17" id="KW-0808">Transferase</keyword>
<evidence type="ECO:0000256" key="6">
    <source>
        <dbReference type="ARBA" id="ARBA00012232"/>
    </source>
</evidence>
<organism evidence="21 22">
    <name type="scientific">Salinicoccus jeotgali</name>
    <dbReference type="NCBI Taxonomy" id="381634"/>
    <lineage>
        <taxon>Bacteria</taxon>
        <taxon>Bacillati</taxon>
        <taxon>Bacillota</taxon>
        <taxon>Bacilli</taxon>
        <taxon>Bacillales</taxon>
        <taxon>Staphylococcaceae</taxon>
        <taxon>Salinicoccus</taxon>
    </lineage>
</organism>
<evidence type="ECO:0000313" key="22">
    <source>
        <dbReference type="Proteomes" id="UP001500920"/>
    </source>
</evidence>
<dbReference type="Pfam" id="PF02896">
    <property type="entry name" value="PEP-utilizers_C"/>
    <property type="match status" value="1"/>
</dbReference>
<dbReference type="RefSeq" id="WP_344701145.1">
    <property type="nucleotide sequence ID" value="NZ_BAABCK010000013.1"/>
</dbReference>
<dbReference type="InterPro" id="IPR036618">
    <property type="entry name" value="PtsI_HPr-bd_sf"/>
</dbReference>
<dbReference type="PIRSF" id="PIRSF000732">
    <property type="entry name" value="PTS_enzyme_I"/>
    <property type="match status" value="1"/>
</dbReference>
<evidence type="ECO:0000259" key="18">
    <source>
        <dbReference type="Pfam" id="PF00391"/>
    </source>
</evidence>
<dbReference type="InterPro" id="IPR008279">
    <property type="entry name" value="PEP-util_enz_mobile_dom"/>
</dbReference>
<dbReference type="Gene3D" id="3.50.30.10">
    <property type="entry name" value="Phosphohistidine domain"/>
    <property type="match status" value="1"/>
</dbReference>
<keyword evidence="22" id="KW-1185">Reference proteome</keyword>
<dbReference type="SUPFAM" id="SSF47831">
    <property type="entry name" value="Enzyme I of the PEP:sugar phosphotransferase system HPr-binding (sub)domain"/>
    <property type="match status" value="1"/>
</dbReference>
<evidence type="ECO:0000256" key="4">
    <source>
        <dbReference type="ARBA" id="ARBA00004496"/>
    </source>
</evidence>
<keyword evidence="9 17" id="KW-0963">Cytoplasm</keyword>
<keyword evidence="14 17" id="KW-0418">Kinase</keyword>
<evidence type="ECO:0000256" key="3">
    <source>
        <dbReference type="ARBA" id="ARBA00002728"/>
    </source>
</evidence>
<evidence type="ECO:0000256" key="10">
    <source>
        <dbReference type="ARBA" id="ARBA00022597"/>
    </source>
</evidence>
<evidence type="ECO:0000256" key="14">
    <source>
        <dbReference type="ARBA" id="ARBA00022777"/>
    </source>
</evidence>
<keyword evidence="8 17" id="KW-0813">Transport</keyword>
<dbReference type="InterPro" id="IPR050499">
    <property type="entry name" value="PEP-utilizing_PTS_enzyme"/>
</dbReference>
<feature type="domain" description="Phosphotransferase system enzyme I N-terminal" evidence="20">
    <location>
        <begin position="6"/>
        <end position="129"/>
    </location>
</feature>
<dbReference type="Gene3D" id="1.10.274.10">
    <property type="entry name" value="PtsI, HPr-binding domain"/>
    <property type="match status" value="1"/>
</dbReference>
<reference evidence="22" key="1">
    <citation type="journal article" date="2019" name="Int. J. Syst. Evol. Microbiol.">
        <title>The Global Catalogue of Microorganisms (GCM) 10K type strain sequencing project: providing services to taxonomists for standard genome sequencing and annotation.</title>
        <authorList>
            <consortium name="The Broad Institute Genomics Platform"/>
            <consortium name="The Broad Institute Genome Sequencing Center for Infectious Disease"/>
            <person name="Wu L."/>
            <person name="Ma J."/>
        </authorList>
    </citation>
    <scope>NUCLEOTIDE SEQUENCE [LARGE SCALE GENOMIC DNA]</scope>
    <source>
        <strain evidence="22">JCM 16981</strain>
    </source>
</reference>
<evidence type="ECO:0000256" key="15">
    <source>
        <dbReference type="ARBA" id="ARBA00022842"/>
    </source>
</evidence>
<evidence type="ECO:0000256" key="1">
    <source>
        <dbReference type="ARBA" id="ARBA00000683"/>
    </source>
</evidence>
<dbReference type="Pfam" id="PF00391">
    <property type="entry name" value="PEP-utilizers"/>
    <property type="match status" value="1"/>
</dbReference>
<comment type="subcellular location">
    <subcellularLocation>
        <location evidence="4 17">Cytoplasm</location>
    </subcellularLocation>
</comment>
<dbReference type="Pfam" id="PF05524">
    <property type="entry name" value="PEP-utilisers_N"/>
    <property type="match status" value="1"/>
</dbReference>
<keyword evidence="15 17" id="KW-0460">Magnesium</keyword>
<dbReference type="SUPFAM" id="SSF52009">
    <property type="entry name" value="Phosphohistidine domain"/>
    <property type="match status" value="1"/>
</dbReference>
<dbReference type="EC" id="2.7.3.9" evidence="6 17"/>